<dbReference type="PROSITE" id="PS50889">
    <property type="entry name" value="S4"/>
    <property type="match status" value="1"/>
</dbReference>
<dbReference type="CDD" id="cd00165">
    <property type="entry name" value="S4"/>
    <property type="match status" value="1"/>
</dbReference>
<dbReference type="Proteomes" id="UP000187209">
    <property type="component" value="Unassembled WGS sequence"/>
</dbReference>
<keyword evidence="4 6" id="KW-0689">Ribosomal protein</keyword>
<protein>
    <recommendedName>
        <fullName evidence="6">40S ribosomal protein S4</fullName>
    </recommendedName>
</protein>
<keyword evidence="3 6" id="KW-0694">RNA-binding</keyword>
<keyword evidence="11" id="KW-1185">Reference proteome</keyword>
<dbReference type="GO" id="GO:0003735">
    <property type="term" value="F:structural constituent of ribosome"/>
    <property type="evidence" value="ECO:0007669"/>
    <property type="project" value="UniProtKB-UniRule"/>
</dbReference>
<dbReference type="FunFam" id="3.10.290.10:FF:000002">
    <property type="entry name" value="40S ribosomal protein S4"/>
    <property type="match status" value="1"/>
</dbReference>
<dbReference type="FunFam" id="2.30.30.30:FF:000005">
    <property type="entry name" value="40S ribosomal protein S4"/>
    <property type="match status" value="1"/>
</dbReference>
<evidence type="ECO:0000313" key="11">
    <source>
        <dbReference type="Proteomes" id="UP000187209"/>
    </source>
</evidence>
<dbReference type="GO" id="GO:0022627">
    <property type="term" value="C:cytosolic small ribosomal subunit"/>
    <property type="evidence" value="ECO:0007669"/>
    <property type="project" value="TreeGrafter"/>
</dbReference>
<evidence type="ECO:0000256" key="6">
    <source>
        <dbReference type="PIRNR" id="PIRNR002116"/>
    </source>
</evidence>
<feature type="domain" description="Small ribosomal subunit protein eS4 C-terminal" evidence="9">
    <location>
        <begin position="214"/>
        <end position="257"/>
    </location>
</feature>
<dbReference type="Pfam" id="PF16121">
    <property type="entry name" value="40S_S4_C"/>
    <property type="match status" value="1"/>
</dbReference>
<comment type="caution">
    <text evidence="10">The sequence shown here is derived from an EMBL/GenBank/DDBJ whole genome shotgun (WGS) entry which is preliminary data.</text>
</comment>
<dbReference type="InterPro" id="IPR032277">
    <property type="entry name" value="Ribosomal_eS4_C"/>
</dbReference>
<dbReference type="EMBL" id="MPUH01001470">
    <property type="protein sequence ID" value="OMJ67592.1"/>
    <property type="molecule type" value="Genomic_DNA"/>
</dbReference>
<feature type="domain" description="Small ribosomal subunit protein eS4 N-terminal" evidence="8">
    <location>
        <begin position="3"/>
        <end position="38"/>
    </location>
</feature>
<evidence type="ECO:0000256" key="5">
    <source>
        <dbReference type="ARBA" id="ARBA00023274"/>
    </source>
</evidence>
<dbReference type="GO" id="GO:0006412">
    <property type="term" value="P:translation"/>
    <property type="evidence" value="ECO:0007669"/>
    <property type="project" value="InterPro"/>
</dbReference>
<dbReference type="PROSITE" id="PS00528">
    <property type="entry name" value="RIBOSOMAL_S4E"/>
    <property type="match status" value="1"/>
</dbReference>
<keyword evidence="2 6" id="KW-0699">rRNA-binding</keyword>
<dbReference type="Pfam" id="PF00900">
    <property type="entry name" value="Ribosomal_S4e"/>
    <property type="match status" value="1"/>
</dbReference>
<dbReference type="Gene3D" id="2.30.30.30">
    <property type="match status" value="1"/>
</dbReference>
<dbReference type="PIRSF" id="PIRSF002116">
    <property type="entry name" value="Ribosomal_S4"/>
    <property type="match status" value="1"/>
</dbReference>
<accession>A0A1R2ASY6</accession>
<name>A0A1R2ASY6_9CILI</name>
<dbReference type="InterPro" id="IPR018199">
    <property type="entry name" value="Ribosomal_eS4_N_CS"/>
</dbReference>
<evidence type="ECO:0000256" key="1">
    <source>
        <dbReference type="ARBA" id="ARBA00007500"/>
    </source>
</evidence>
<evidence type="ECO:0000256" key="3">
    <source>
        <dbReference type="ARBA" id="ARBA00022884"/>
    </source>
</evidence>
<dbReference type="Pfam" id="PF08071">
    <property type="entry name" value="RS4NT"/>
    <property type="match status" value="1"/>
</dbReference>
<dbReference type="PANTHER" id="PTHR11581">
    <property type="entry name" value="30S/40S RIBOSOMAL PROTEIN S4"/>
    <property type="match status" value="1"/>
</dbReference>
<evidence type="ECO:0000313" key="10">
    <source>
        <dbReference type="EMBL" id="OMJ67592.1"/>
    </source>
</evidence>
<dbReference type="InterPro" id="IPR041982">
    <property type="entry name" value="Ribosomal_eS4_KOW"/>
</dbReference>
<dbReference type="HAMAP" id="MF_00485">
    <property type="entry name" value="Ribosomal_eS4"/>
    <property type="match status" value="1"/>
</dbReference>
<dbReference type="CDD" id="cd06087">
    <property type="entry name" value="KOW_RPS4"/>
    <property type="match status" value="1"/>
</dbReference>
<dbReference type="InterPro" id="IPR038237">
    <property type="entry name" value="Ribosomal_eS4_central_sf"/>
</dbReference>
<dbReference type="InterPro" id="IPR014722">
    <property type="entry name" value="Rib_uL2_dom2"/>
</dbReference>
<evidence type="ECO:0000256" key="2">
    <source>
        <dbReference type="ARBA" id="ARBA00022730"/>
    </source>
</evidence>
<dbReference type="Gene3D" id="3.10.290.10">
    <property type="entry name" value="RNA-binding S4 domain"/>
    <property type="match status" value="1"/>
</dbReference>
<reference evidence="10 11" key="1">
    <citation type="submission" date="2016-11" db="EMBL/GenBank/DDBJ databases">
        <title>The macronuclear genome of Stentor coeruleus: a giant cell with tiny introns.</title>
        <authorList>
            <person name="Slabodnick M."/>
            <person name="Ruby J.G."/>
            <person name="Reiff S.B."/>
            <person name="Swart E.C."/>
            <person name="Gosai S."/>
            <person name="Prabakaran S."/>
            <person name="Witkowska E."/>
            <person name="Larue G.E."/>
            <person name="Fisher S."/>
            <person name="Freeman R.M."/>
            <person name="Gunawardena J."/>
            <person name="Chu W."/>
            <person name="Stover N.A."/>
            <person name="Gregory B.D."/>
            <person name="Nowacki M."/>
            <person name="Derisi J."/>
            <person name="Roy S.W."/>
            <person name="Marshall W.F."/>
            <person name="Sood P."/>
        </authorList>
    </citation>
    <scope>NUCLEOTIDE SEQUENCE [LARGE SCALE GENOMIC DNA]</scope>
    <source>
        <strain evidence="10">WM001</strain>
    </source>
</reference>
<keyword evidence="5 6" id="KW-0687">Ribonucleoprotein</keyword>
<comment type="similarity">
    <text evidence="1 6">Belongs to the eukaryotic ribosomal protein eS4 family.</text>
</comment>
<gene>
    <name evidence="10" type="ORF">SteCoe_35205</name>
</gene>
<dbReference type="FunFam" id="2.40.50.740:FF:000001">
    <property type="entry name" value="40S ribosomal protein S4"/>
    <property type="match status" value="1"/>
</dbReference>
<sequence>MARGPKKHLKRVNAPHHWMLGKMGGTWAPRPSTGPHKRRECLPLLICLRNRLRYALSKREAMMIMHEKGGHVRVDGKPRTDPKFPSGFQDVISITTTNEHFRLLYDVKGRFVMHPVDNEEAKYKLCKVKKRLVAPNHVPYIVTHDGRTIRYPHPDIKVNDSVKLDFSKNEIVDFVKFESGNLIMISGGKNTGRVGVISHTEKHDGGFDIVHVRDTHGHTFATRQINAFVIGKGKKSLITLPKGDGVKETILEEQARRFPDAVSQ</sequence>
<dbReference type="PANTHER" id="PTHR11581:SF0">
    <property type="entry name" value="SMALL RIBOSOMAL SUBUNIT PROTEIN ES4"/>
    <property type="match status" value="1"/>
</dbReference>
<dbReference type="InterPro" id="IPR036986">
    <property type="entry name" value="S4_RNA-bd_sf"/>
</dbReference>
<dbReference type="InterPro" id="IPR000876">
    <property type="entry name" value="Ribosomal_eS4"/>
</dbReference>
<evidence type="ECO:0000256" key="4">
    <source>
        <dbReference type="ARBA" id="ARBA00022980"/>
    </source>
</evidence>
<evidence type="ECO:0000259" key="7">
    <source>
        <dbReference type="Pfam" id="PF00900"/>
    </source>
</evidence>
<proteinExistence type="inferred from homology"/>
<dbReference type="AlphaFoldDB" id="A0A1R2ASY6"/>
<dbReference type="GO" id="GO:0019843">
    <property type="term" value="F:rRNA binding"/>
    <property type="evidence" value="ECO:0007669"/>
    <property type="project" value="UniProtKB-UniRule"/>
</dbReference>
<evidence type="ECO:0000259" key="9">
    <source>
        <dbReference type="Pfam" id="PF16121"/>
    </source>
</evidence>
<evidence type="ECO:0000259" key="8">
    <source>
        <dbReference type="Pfam" id="PF08071"/>
    </source>
</evidence>
<dbReference type="InterPro" id="IPR013845">
    <property type="entry name" value="Ribosomal_eS4_central_region"/>
</dbReference>
<organism evidence="10 11">
    <name type="scientific">Stentor coeruleus</name>
    <dbReference type="NCBI Taxonomy" id="5963"/>
    <lineage>
        <taxon>Eukaryota</taxon>
        <taxon>Sar</taxon>
        <taxon>Alveolata</taxon>
        <taxon>Ciliophora</taxon>
        <taxon>Postciliodesmatophora</taxon>
        <taxon>Heterotrichea</taxon>
        <taxon>Heterotrichida</taxon>
        <taxon>Stentoridae</taxon>
        <taxon>Stentor</taxon>
    </lineage>
</organism>
<dbReference type="InterPro" id="IPR013843">
    <property type="entry name" value="Ribosomal_eS4_N"/>
</dbReference>
<dbReference type="OrthoDB" id="1109245at2759"/>
<dbReference type="Gene3D" id="2.40.50.740">
    <property type="match status" value="1"/>
</dbReference>
<feature type="domain" description="Small ribosomal subunit protein eS4 central region" evidence="7">
    <location>
        <begin position="97"/>
        <end position="171"/>
    </location>
</feature>